<comment type="subcellular location">
    <subcellularLocation>
        <location evidence="1">Cell membrane</location>
        <topology evidence="1">Multi-pass membrane protein</topology>
    </subcellularLocation>
</comment>
<dbReference type="GO" id="GO:0140359">
    <property type="term" value="F:ABC-type transporter activity"/>
    <property type="evidence" value="ECO:0007669"/>
    <property type="project" value="InterPro"/>
</dbReference>
<keyword evidence="5 7" id="KW-1133">Transmembrane helix</keyword>
<evidence type="ECO:0000256" key="2">
    <source>
        <dbReference type="ARBA" id="ARBA00022692"/>
    </source>
</evidence>
<dbReference type="InterPro" id="IPR003439">
    <property type="entry name" value="ABC_transporter-like_ATP-bd"/>
</dbReference>
<dbReference type="GO" id="GO:0034040">
    <property type="term" value="F:ATPase-coupled lipid transmembrane transporter activity"/>
    <property type="evidence" value="ECO:0007669"/>
    <property type="project" value="TreeGrafter"/>
</dbReference>
<dbReference type="EMBL" id="AP019774">
    <property type="protein sequence ID" value="BCD70692.1"/>
    <property type="molecule type" value="Genomic_DNA"/>
</dbReference>
<dbReference type="InterPro" id="IPR011527">
    <property type="entry name" value="ABC1_TM_dom"/>
</dbReference>
<dbReference type="GO" id="GO:0005524">
    <property type="term" value="F:ATP binding"/>
    <property type="evidence" value="ECO:0007669"/>
    <property type="project" value="UniProtKB-KW"/>
</dbReference>
<feature type="transmembrane region" description="Helical" evidence="7">
    <location>
        <begin position="277"/>
        <end position="294"/>
    </location>
</feature>
<keyword evidence="6 7" id="KW-0472">Membrane</keyword>
<dbReference type="CDD" id="cd18553">
    <property type="entry name" value="ABC_6TM_PglK_like"/>
    <property type="match status" value="1"/>
</dbReference>
<evidence type="ECO:0000259" key="8">
    <source>
        <dbReference type="PROSITE" id="PS50893"/>
    </source>
</evidence>
<evidence type="ECO:0000256" key="3">
    <source>
        <dbReference type="ARBA" id="ARBA00022741"/>
    </source>
</evidence>
<keyword evidence="2 7" id="KW-0812">Transmembrane</keyword>
<dbReference type="InterPro" id="IPR003593">
    <property type="entry name" value="AAA+_ATPase"/>
</dbReference>
<dbReference type="InterPro" id="IPR036640">
    <property type="entry name" value="ABC1_TM_sf"/>
</dbReference>
<dbReference type="PANTHER" id="PTHR24221:SF654">
    <property type="entry name" value="ATP-BINDING CASSETTE SUB-FAMILY B MEMBER 6"/>
    <property type="match status" value="1"/>
</dbReference>
<dbReference type="Pfam" id="PF00005">
    <property type="entry name" value="ABC_tran"/>
    <property type="match status" value="1"/>
</dbReference>
<evidence type="ECO:0000313" key="10">
    <source>
        <dbReference type="EMBL" id="BCD70692.1"/>
    </source>
</evidence>
<proteinExistence type="predicted"/>
<evidence type="ECO:0000256" key="6">
    <source>
        <dbReference type="ARBA" id="ARBA00023136"/>
    </source>
</evidence>
<dbReference type="SMART" id="SM00382">
    <property type="entry name" value="AAA"/>
    <property type="match status" value="1"/>
</dbReference>
<accession>A0A6J4D0Z5</accession>
<dbReference type="Proteomes" id="UP000317935">
    <property type="component" value="Chromosome"/>
</dbReference>
<keyword evidence="3" id="KW-0547">Nucleotide-binding</keyword>
<dbReference type="CDD" id="cd03228">
    <property type="entry name" value="ABCC_MRP_Like"/>
    <property type="match status" value="1"/>
</dbReference>
<evidence type="ECO:0000256" key="7">
    <source>
        <dbReference type="SAM" id="Phobius"/>
    </source>
</evidence>
<dbReference type="PROSITE" id="PS50929">
    <property type="entry name" value="ABC_TM1F"/>
    <property type="match status" value="1"/>
</dbReference>
<dbReference type="InterPro" id="IPR039421">
    <property type="entry name" value="Type_1_exporter"/>
</dbReference>
<organism evidence="10 11">
    <name type="scientific">Helicobacter suis</name>
    <dbReference type="NCBI Taxonomy" id="104628"/>
    <lineage>
        <taxon>Bacteria</taxon>
        <taxon>Pseudomonadati</taxon>
        <taxon>Campylobacterota</taxon>
        <taxon>Epsilonproteobacteria</taxon>
        <taxon>Campylobacterales</taxon>
        <taxon>Helicobacteraceae</taxon>
        <taxon>Helicobacter</taxon>
    </lineage>
</organism>
<sequence>MKRKHPGTIKVFLRTISQMFALTNKRDKKTLTWLTLGSILLSIIETFSISMIMPFITLASSPDLVLSNRYGHAVYEALHFSSPLHFAYLFAFMLVGLYLFRMGYSLLFTYLYTRFSSHKAHDLAQQLFMRYLKISYLEHITMDANHTRNTINSKSYQVLESFGALIGIFTEITTVLFLYSMLVLTNWKMTLVLSVILILQVIFISKYVAKIIQKKGQAITTSNIGADQVFAKFFGNFKITKLKDKYLQAHSDFSQSSLSRAKIQTTTQTLQAIPTKFLETVGFSLLILSVVYVLHKYGDAKMVLPIISMYALVLYRMLPSISKILGCFNTILYSQHAITNIYRELKRPIQEEGDLPLRFSQNIILQNIYFAYRRSHPILQNINLTIKKGQKVAFIGPSGCGKSTLVDIIIGVLYPNKGTIFIDEKPLDSQNIRSWRQKIGYIPQSIYLFDGTVADNVACGSPLDEKRVIEVCKRACIYDFLCTHNGIESRIGERGINLSGGQKQRIGIARALYDDPEVLVLDEATSALDTSTETKIMDEIYAITQDKTLLVIAHRLSTIERCDVKIDLSQPL</sequence>
<evidence type="ECO:0000313" key="11">
    <source>
        <dbReference type="Proteomes" id="UP000317935"/>
    </source>
</evidence>
<dbReference type="SUPFAM" id="SSF52540">
    <property type="entry name" value="P-loop containing nucleoside triphosphate hydrolases"/>
    <property type="match status" value="1"/>
</dbReference>
<feature type="transmembrane region" description="Helical" evidence="7">
    <location>
        <begin position="86"/>
        <end position="112"/>
    </location>
</feature>
<dbReference type="SUPFAM" id="SSF90123">
    <property type="entry name" value="ABC transporter transmembrane region"/>
    <property type="match status" value="1"/>
</dbReference>
<evidence type="ECO:0000259" key="9">
    <source>
        <dbReference type="PROSITE" id="PS50929"/>
    </source>
</evidence>
<reference evidence="10 11" key="1">
    <citation type="submission" date="2019-06" db="EMBL/GenBank/DDBJ databases">
        <title>Complete genome sequence of Helicobacter suis SNTW101c.</title>
        <authorList>
            <person name="Rimbara E."/>
            <person name="Suzuki M."/>
            <person name="Matsui H."/>
            <person name="Nakamura M."/>
            <person name="Mori S."/>
            <person name="Shibayama K."/>
        </authorList>
    </citation>
    <scope>NUCLEOTIDE SEQUENCE [LARGE SCALE GENOMIC DNA]</scope>
    <source>
        <strain evidence="10 11">SNTW101c</strain>
    </source>
</reference>
<dbReference type="Gene3D" id="1.20.1560.10">
    <property type="entry name" value="ABC transporter type 1, transmembrane domain"/>
    <property type="match status" value="1"/>
</dbReference>
<dbReference type="InterPro" id="IPR027417">
    <property type="entry name" value="P-loop_NTPase"/>
</dbReference>
<evidence type="ECO:0000256" key="5">
    <source>
        <dbReference type="ARBA" id="ARBA00022989"/>
    </source>
</evidence>
<evidence type="ECO:0000256" key="1">
    <source>
        <dbReference type="ARBA" id="ARBA00004651"/>
    </source>
</evidence>
<feature type="domain" description="ABC transmembrane type-1" evidence="9">
    <location>
        <begin position="33"/>
        <end position="331"/>
    </location>
</feature>
<dbReference type="InterPro" id="IPR017871">
    <property type="entry name" value="ABC_transporter-like_CS"/>
</dbReference>
<dbReference type="GO" id="GO:0016887">
    <property type="term" value="F:ATP hydrolysis activity"/>
    <property type="evidence" value="ECO:0007669"/>
    <property type="project" value="InterPro"/>
</dbReference>
<keyword evidence="4" id="KW-0067">ATP-binding</keyword>
<feature type="domain" description="ABC transporter" evidence="8">
    <location>
        <begin position="363"/>
        <end position="572"/>
    </location>
</feature>
<gene>
    <name evidence="10" type="primary">hetA</name>
    <name evidence="10" type="ORF">SNTW_13370</name>
</gene>
<dbReference type="PROSITE" id="PS50893">
    <property type="entry name" value="ABC_TRANSPORTER_2"/>
    <property type="match status" value="1"/>
</dbReference>
<name>A0A6J4D0Z5_9HELI</name>
<evidence type="ECO:0000256" key="4">
    <source>
        <dbReference type="ARBA" id="ARBA00022840"/>
    </source>
</evidence>
<protein>
    <submittedName>
        <fullName evidence="10">Multidrug resistance protein HetA</fullName>
    </submittedName>
</protein>
<dbReference type="Pfam" id="PF00664">
    <property type="entry name" value="ABC_membrane"/>
    <property type="match status" value="1"/>
</dbReference>
<dbReference type="PANTHER" id="PTHR24221">
    <property type="entry name" value="ATP-BINDING CASSETTE SUB-FAMILY B"/>
    <property type="match status" value="1"/>
</dbReference>
<dbReference type="AlphaFoldDB" id="A0A6J4D0Z5"/>
<feature type="transmembrane region" description="Helical" evidence="7">
    <location>
        <begin position="162"/>
        <end position="184"/>
    </location>
</feature>
<dbReference type="PROSITE" id="PS00211">
    <property type="entry name" value="ABC_TRANSPORTER_1"/>
    <property type="match status" value="1"/>
</dbReference>
<feature type="transmembrane region" description="Helical" evidence="7">
    <location>
        <begin position="190"/>
        <end position="209"/>
    </location>
</feature>
<dbReference type="GO" id="GO:0005886">
    <property type="term" value="C:plasma membrane"/>
    <property type="evidence" value="ECO:0007669"/>
    <property type="project" value="UniProtKB-SubCell"/>
</dbReference>
<dbReference type="Gene3D" id="3.40.50.300">
    <property type="entry name" value="P-loop containing nucleotide triphosphate hydrolases"/>
    <property type="match status" value="1"/>
</dbReference>
<feature type="transmembrane region" description="Helical" evidence="7">
    <location>
        <begin position="31"/>
        <end position="56"/>
    </location>
</feature>